<evidence type="ECO:0000256" key="8">
    <source>
        <dbReference type="SAM" id="MobiDB-lite"/>
    </source>
</evidence>
<dbReference type="PANTHER" id="PTHR37823:SF4">
    <property type="entry name" value="MENAQUINOL-CYTOCHROME C REDUCTASE CYTOCHROME B_C SUBUNIT"/>
    <property type="match status" value="1"/>
</dbReference>
<keyword evidence="2 6" id="KW-0349">Heme</keyword>
<dbReference type="InterPro" id="IPR051811">
    <property type="entry name" value="Cytochrome_c550/c551-like"/>
</dbReference>
<protein>
    <submittedName>
        <fullName evidence="11">Cytochrome c551</fullName>
    </submittedName>
</protein>
<reference evidence="11 12" key="1">
    <citation type="submission" date="2018-04" db="EMBL/GenBank/DDBJ databases">
        <title>Genomic Encyclopedia of Archaeal and Bacterial Type Strains, Phase II (KMG-II): from individual species to whole genera.</title>
        <authorList>
            <person name="Goeker M."/>
        </authorList>
    </citation>
    <scope>NUCLEOTIDE SEQUENCE [LARGE SCALE GENOMIC DNA]</scope>
    <source>
        <strain evidence="11 12">DSM 45169</strain>
    </source>
</reference>
<evidence type="ECO:0000256" key="3">
    <source>
        <dbReference type="ARBA" id="ARBA00022723"/>
    </source>
</evidence>
<dbReference type="GO" id="GO:0009055">
    <property type="term" value="F:electron transfer activity"/>
    <property type="evidence" value="ECO:0007669"/>
    <property type="project" value="InterPro"/>
</dbReference>
<evidence type="ECO:0000256" key="2">
    <source>
        <dbReference type="ARBA" id="ARBA00022617"/>
    </source>
</evidence>
<evidence type="ECO:0000256" key="5">
    <source>
        <dbReference type="ARBA" id="ARBA00023004"/>
    </source>
</evidence>
<evidence type="ECO:0000256" key="6">
    <source>
        <dbReference type="PIRSR" id="PIRSR000025-1"/>
    </source>
</evidence>
<evidence type="ECO:0000256" key="9">
    <source>
        <dbReference type="SAM" id="SignalP"/>
    </source>
</evidence>
<dbReference type="EMBL" id="PZZP01000002">
    <property type="protein sequence ID" value="PTM56688.1"/>
    <property type="molecule type" value="Genomic_DNA"/>
</dbReference>
<dbReference type="GO" id="GO:0005506">
    <property type="term" value="F:iron ion binding"/>
    <property type="evidence" value="ECO:0007669"/>
    <property type="project" value="InterPro"/>
</dbReference>
<feature type="region of interest" description="Disordered" evidence="8">
    <location>
        <begin position="27"/>
        <end position="48"/>
    </location>
</feature>
<dbReference type="OrthoDB" id="7933886at2"/>
<feature type="chain" id="PRO_5038332426" evidence="9">
    <location>
        <begin position="21"/>
        <end position="118"/>
    </location>
</feature>
<evidence type="ECO:0000256" key="7">
    <source>
        <dbReference type="PIRSR" id="PIRSR000025-2"/>
    </source>
</evidence>
<feature type="domain" description="Cytochrome c" evidence="10">
    <location>
        <begin position="44"/>
        <end position="118"/>
    </location>
</feature>
<evidence type="ECO:0000256" key="1">
    <source>
        <dbReference type="ARBA" id="ARBA00022448"/>
    </source>
</evidence>
<keyword evidence="9" id="KW-0732">Signal</keyword>
<evidence type="ECO:0000259" key="10">
    <source>
        <dbReference type="PROSITE" id="PS51007"/>
    </source>
</evidence>
<dbReference type="InterPro" id="IPR012218">
    <property type="entry name" value="Cyt_c_BACSU-c550-type"/>
</dbReference>
<keyword evidence="3 7" id="KW-0479">Metal-binding</keyword>
<gene>
    <name evidence="11" type="ORF">C8J48_3013</name>
</gene>
<comment type="caution">
    <text evidence="11">The sequence shown here is derived from an EMBL/GenBank/DDBJ whole genome shotgun (WGS) entry which is preliminary data.</text>
</comment>
<feature type="binding site" description="axial binding residue" evidence="7">
    <location>
        <position position="96"/>
    </location>
    <ligand>
        <name>heme c</name>
        <dbReference type="ChEBI" id="CHEBI:61717"/>
    </ligand>
    <ligandPart>
        <name>Fe</name>
        <dbReference type="ChEBI" id="CHEBI:18248"/>
    </ligandPart>
</feature>
<dbReference type="InterPro" id="IPR036909">
    <property type="entry name" value="Cyt_c-like_dom_sf"/>
</dbReference>
<feature type="signal peptide" evidence="9">
    <location>
        <begin position="1"/>
        <end position="20"/>
    </location>
</feature>
<dbReference type="PIRSF" id="PIRSF000025">
    <property type="entry name" value="Cytc_Bsub_c550"/>
    <property type="match status" value="1"/>
</dbReference>
<dbReference type="PANTHER" id="PTHR37823">
    <property type="entry name" value="CYTOCHROME C-553-LIKE"/>
    <property type="match status" value="1"/>
</dbReference>
<evidence type="ECO:0000313" key="12">
    <source>
        <dbReference type="Proteomes" id="UP000241639"/>
    </source>
</evidence>
<dbReference type="InterPro" id="IPR009056">
    <property type="entry name" value="Cyt_c-like_dom"/>
</dbReference>
<keyword evidence="12" id="KW-1185">Reference proteome</keyword>
<dbReference type="AlphaFoldDB" id="A0A2T4Z466"/>
<keyword evidence="1" id="KW-0813">Transport</keyword>
<dbReference type="Pfam" id="PF13442">
    <property type="entry name" value="Cytochrome_CBB3"/>
    <property type="match status" value="1"/>
</dbReference>
<feature type="binding site" description="axial binding residue" evidence="7">
    <location>
        <position position="61"/>
    </location>
    <ligand>
        <name>heme c</name>
        <dbReference type="ChEBI" id="CHEBI:61717"/>
    </ligand>
    <ligandPart>
        <name>Fe</name>
        <dbReference type="ChEBI" id="CHEBI:18248"/>
    </ligandPart>
</feature>
<organism evidence="11 12">
    <name type="scientific">Desmospora activa DSM 45169</name>
    <dbReference type="NCBI Taxonomy" id="1121389"/>
    <lineage>
        <taxon>Bacteria</taxon>
        <taxon>Bacillati</taxon>
        <taxon>Bacillota</taxon>
        <taxon>Bacilli</taxon>
        <taxon>Bacillales</taxon>
        <taxon>Thermoactinomycetaceae</taxon>
        <taxon>Desmospora</taxon>
    </lineage>
</organism>
<dbReference type="Proteomes" id="UP000241639">
    <property type="component" value="Unassembled WGS sequence"/>
</dbReference>
<evidence type="ECO:0000256" key="4">
    <source>
        <dbReference type="ARBA" id="ARBA00022982"/>
    </source>
</evidence>
<feature type="binding site" description="covalent" evidence="6">
    <location>
        <position position="60"/>
    </location>
    <ligand>
        <name>heme c</name>
        <dbReference type="ChEBI" id="CHEBI:61717"/>
    </ligand>
</feature>
<evidence type="ECO:0000313" key="11">
    <source>
        <dbReference type="EMBL" id="PTM56688.1"/>
    </source>
</evidence>
<name>A0A2T4Z466_9BACL</name>
<dbReference type="GO" id="GO:0016020">
    <property type="term" value="C:membrane"/>
    <property type="evidence" value="ECO:0007669"/>
    <property type="project" value="InterPro"/>
</dbReference>
<dbReference type="GO" id="GO:0020037">
    <property type="term" value="F:heme binding"/>
    <property type="evidence" value="ECO:0007669"/>
    <property type="project" value="InterPro"/>
</dbReference>
<dbReference type="SUPFAM" id="SSF46626">
    <property type="entry name" value="Cytochrome c"/>
    <property type="match status" value="1"/>
</dbReference>
<comment type="PTM">
    <text evidence="6">Binds 1 heme c group covalently per subunit.</text>
</comment>
<keyword evidence="4" id="KW-0249">Electron transport</keyword>
<accession>A0A2T4Z466</accession>
<dbReference type="PROSITE" id="PS51257">
    <property type="entry name" value="PROKAR_LIPOPROTEIN"/>
    <property type="match status" value="1"/>
</dbReference>
<sequence>MVGSHWKRVAVLAGTVFLLAACVQENPPADEGADNNQDDSGGAVEQTTAENIYNNNCMSCHGQNLEGVSGPGLKEVGAKYSQEEIEEIIMNGKGRMPAIKQLSDENRAVLAEWLAEHK</sequence>
<feature type="compositionally biased region" description="Polar residues" evidence="8">
    <location>
        <begin position="38"/>
        <end position="48"/>
    </location>
</feature>
<proteinExistence type="predicted"/>
<feature type="binding site" description="covalent" evidence="6">
    <location>
        <position position="57"/>
    </location>
    <ligand>
        <name>heme c</name>
        <dbReference type="ChEBI" id="CHEBI:61717"/>
    </ligand>
</feature>
<keyword evidence="5 7" id="KW-0408">Iron</keyword>
<dbReference type="PROSITE" id="PS51007">
    <property type="entry name" value="CYTC"/>
    <property type="match status" value="1"/>
</dbReference>
<dbReference type="Gene3D" id="1.10.760.10">
    <property type="entry name" value="Cytochrome c-like domain"/>
    <property type="match status" value="1"/>
</dbReference>